<accession>A0A316YGE8</accession>
<feature type="domain" description="Calponin-homology (CH)" evidence="12">
    <location>
        <begin position="443"/>
        <end position="565"/>
    </location>
</feature>
<dbReference type="CDD" id="cd00029">
    <property type="entry name" value="C1"/>
    <property type="match status" value="1"/>
</dbReference>
<dbReference type="OrthoDB" id="8693905at2759"/>
<evidence type="ECO:0000256" key="8">
    <source>
        <dbReference type="ARBA" id="ARBA00022840"/>
    </source>
</evidence>
<feature type="compositionally biased region" description="Pro residues" evidence="10">
    <location>
        <begin position="1715"/>
        <end position="1728"/>
    </location>
</feature>
<dbReference type="Pfam" id="PF00307">
    <property type="entry name" value="CH"/>
    <property type="match status" value="1"/>
</dbReference>
<feature type="region of interest" description="Disordered" evidence="10">
    <location>
        <begin position="1419"/>
        <end position="1474"/>
    </location>
</feature>
<dbReference type="Gene3D" id="1.10.510.10">
    <property type="entry name" value="Transferase(Phosphotransferase) domain 1"/>
    <property type="match status" value="1"/>
</dbReference>
<evidence type="ECO:0000256" key="7">
    <source>
        <dbReference type="ARBA" id="ARBA00022833"/>
    </source>
</evidence>
<dbReference type="PROSITE" id="PS50011">
    <property type="entry name" value="PROTEIN_KINASE_DOM"/>
    <property type="match status" value="1"/>
</dbReference>
<evidence type="ECO:0000256" key="3">
    <source>
        <dbReference type="ARBA" id="ARBA00022679"/>
    </source>
</evidence>
<keyword evidence="15" id="KW-1185">Reference proteome</keyword>
<evidence type="ECO:0000259" key="11">
    <source>
        <dbReference type="PROSITE" id="PS50011"/>
    </source>
</evidence>
<feature type="compositionally biased region" description="Polar residues" evidence="10">
    <location>
        <begin position="686"/>
        <end position="718"/>
    </location>
</feature>
<dbReference type="InterPro" id="IPR002219">
    <property type="entry name" value="PKC_DAG/PE"/>
</dbReference>
<gene>
    <name evidence="14" type="ORF">FA10DRAFT_261615</name>
</gene>
<feature type="compositionally biased region" description="Low complexity" evidence="10">
    <location>
        <begin position="118"/>
        <end position="129"/>
    </location>
</feature>
<dbReference type="PROSITE" id="PS00107">
    <property type="entry name" value="PROTEIN_KINASE_ATP"/>
    <property type="match status" value="1"/>
</dbReference>
<dbReference type="Proteomes" id="UP000245768">
    <property type="component" value="Unassembled WGS sequence"/>
</dbReference>
<sequence length="2031" mass="215248">MAAATAIMQFSPMDFHDSAGASGATTGAPPPPPSSPKTRGARSAKISSPAQPNVSPKISTRNSSLNSSPVQPQTELFSPSSDDGTNPLLNSATAALATAKPSRSFLTTSSSPVASMTSPAPLQPASQAAIKPPRPPRRESSDGKKRNAKAQSSDASRVRSLEIASLSTPELHLSSDPLGGAEEYLPRQRQPFLVKDHRQQHNKARSSEDHARADAGEVSGGTHFFSSFAAAMNIVSDKEGDPSRTSRDEERARTRDRKHSSATVKRATDTSSTKHAPSEAESTSSSATLGSVGVAFPPRTEPATSAVEEDSRAGGRRRRKSSDTSSLKSASNWFRKRKPSNNSQRKRDSGEVASTSVPSTPILRHDDSEELSTTGYAPTEVSTATAGSGSTFFTQTGLSSATSGVDGAGVTSSSPALENIRTARAFLVEELGQLTRSEMGQDRGRIASLAWYARGQEAEQRGVVLDANREMIEFWRSISDGVVLSLLLNKLKPSSITVIDRRDVDWVRADNISRFLRAARDNFGVRSKDLFHPLDLTDATSEGLARAVHTILAVQRISKAYGLTATTKKPLQQNHLETDDSSRRTSLTIDKRSPSPTSGVPFPKRNSVASSNAPPSPSSPSKRDGRFHKRKISAPAPAPPPPAPMFTLQQHREEAERILMATAEAPTEPLSDDSGAVTSRRRRSSDLGSAGQNMGSLLTSTRPRSGASITFADSVNPRSSDEESRMPYRDRKLSESAISLTGVVEEENEEVMASPVESPSRTKKQVHVSPLTPSAGEKEVLDDLEERNVTNQNGKLAIEMAIAAQATPNSPLSTSFVKSSPMARSSSQRRISQELSLGNGSPARAMRGSTDSLEEYKFPAMGTSPVRQTPVRRHSARGGGTGPSTLNPQSQRGDKMTEKGDYFCSEASLSESGYGPVSQPATATATRVPFPRAHSIGGGQVVPSLSIASSSSMASYSNGSNVTDYASGSPGGGGSASNKRVAGRHLSLSATAGASTDSVNSIGSPNSPRFPASYTPRPGQAYRQHARYSSDFNLPRLAVSRSSELSSEAPFGGGPPSSAATRTRFDSEVGSLYTNTLGSLTNDDIGSGGSSTGAGVNRRESMTPASKHKLVVTEEGKPNVTYQMGNCIGRGQFGSVYRALNLNSGQMVAVKRIKLQGRSEDEVTQLMNEVDLLKSLTHPSVVKYEGLVRGTDALSIILEYVENGSLLHTLKAFGNFPERLVASYVVKILEGLNYLHEMKVVHCDLKAANILTTKNGNVKLSDFGVSLNLKAVENLKNDAIGTPNWMAPEVIELKGVTPAADIWSLGCTIIELLTGKPPYGDMLAMSAMWRIVEDDCPPFPEKISPTLRGFLQLCFDKDPTKRPSAEDLFEHEWLASNFTGHKELRSQDSVPFLRRISADFRKVDAKSLHMAINEAVAREKNGMSSSSSNNTSNSNLRSVDEHATMGTPGAAGSNSRQAMERSSSSPPESDVVPDDLERAHKRPDLISLRASSAPDAFSQVVRGASHSVEALPSPMTQQEPMMVTVSPSSTSASPLALATSASSMSTAASPMGPVSMSVSSSTETNNMRRGSEGAGPSTTSFEFAQSPSAAATAKAIGAADPSLLDLNAIESYDLMNQSTNKTHAFVKSTFSKAVQCKICKEPVKKHAVLCEDCGLICHASCARRASTPCNLRAQLLLFASAASNNGQRHASIDFARGASPAPSLALSMSGASSPSPVPPSPLATPPFGPTMFRFPFGGKNKRNSRGSASHIELPLASPTTAAAPGSVTPTAARDSDEILQTPATPTGNNPTREQAPASRRRRISLIPGRRNRSPSPSMDTAQTLALQESLGSSRSIPRPSDSTGGTKERRSGSLSYASASGGSVSSASSVSASQLQQQPHDLPKKPSPLLTRNHGSGASKGHRPRQSSAAAAVSTPALNHLLGQDEDEDEDSSSQDHHARAFSVGGFKRGMRRLSTGVPFGGSPPATQGPAAGAVTPTPTSWTGKGPVDNLAEGTNTRLQQQQQQHLSDRRRSKRVSTSSVSLNKNDCSVM</sequence>
<reference evidence="14 15" key="1">
    <citation type="journal article" date="2018" name="Mol. Biol. Evol.">
        <title>Broad Genomic Sampling Reveals a Smut Pathogenic Ancestry of the Fungal Clade Ustilaginomycotina.</title>
        <authorList>
            <person name="Kijpornyongpan T."/>
            <person name="Mondo S.J."/>
            <person name="Barry K."/>
            <person name="Sandor L."/>
            <person name="Lee J."/>
            <person name="Lipzen A."/>
            <person name="Pangilinan J."/>
            <person name="LaButti K."/>
            <person name="Hainaut M."/>
            <person name="Henrissat B."/>
            <person name="Grigoriev I.V."/>
            <person name="Spatafora J.W."/>
            <person name="Aime M.C."/>
        </authorList>
    </citation>
    <scope>NUCLEOTIDE SEQUENCE [LARGE SCALE GENOMIC DNA]</scope>
    <source>
        <strain evidence="14 15">MCA 4198</strain>
    </source>
</reference>
<feature type="compositionally biased region" description="Low complexity" evidence="10">
    <location>
        <begin position="1753"/>
        <end position="1772"/>
    </location>
</feature>
<evidence type="ECO:0000256" key="10">
    <source>
        <dbReference type="SAM" id="MobiDB-lite"/>
    </source>
</evidence>
<dbReference type="PROSITE" id="PS50081">
    <property type="entry name" value="ZF_DAG_PE_2"/>
    <property type="match status" value="1"/>
</dbReference>
<evidence type="ECO:0000259" key="12">
    <source>
        <dbReference type="PROSITE" id="PS50021"/>
    </source>
</evidence>
<feature type="compositionally biased region" description="Polar residues" evidence="10">
    <location>
        <begin position="1452"/>
        <end position="1461"/>
    </location>
</feature>
<dbReference type="InterPro" id="IPR017441">
    <property type="entry name" value="Protein_kinase_ATP_BS"/>
</dbReference>
<dbReference type="Gene3D" id="1.10.418.10">
    <property type="entry name" value="Calponin-like domain"/>
    <property type="match status" value="1"/>
</dbReference>
<dbReference type="Pfam" id="PF00130">
    <property type="entry name" value="C1_1"/>
    <property type="match status" value="1"/>
</dbReference>
<feature type="compositionally biased region" description="Basic and acidic residues" evidence="10">
    <location>
        <begin position="236"/>
        <end position="253"/>
    </location>
</feature>
<feature type="compositionally biased region" description="Polar residues" evidence="10">
    <location>
        <begin position="992"/>
        <end position="1007"/>
    </location>
</feature>
<evidence type="ECO:0000313" key="15">
    <source>
        <dbReference type="Proteomes" id="UP000245768"/>
    </source>
</evidence>
<feature type="compositionally biased region" description="Low complexity" evidence="10">
    <location>
        <begin position="1703"/>
        <end position="1714"/>
    </location>
</feature>
<feature type="compositionally biased region" description="Polar residues" evidence="10">
    <location>
        <begin position="45"/>
        <end position="84"/>
    </location>
</feature>
<feature type="compositionally biased region" description="Low complexity" evidence="10">
    <location>
        <begin position="1544"/>
        <end position="1561"/>
    </location>
</feature>
<feature type="compositionally biased region" description="Low complexity" evidence="10">
    <location>
        <begin position="1424"/>
        <end position="1435"/>
    </location>
</feature>
<feature type="region of interest" description="Disordered" evidence="10">
    <location>
        <begin position="1924"/>
        <end position="2031"/>
    </location>
</feature>
<feature type="region of interest" description="Disordered" evidence="10">
    <location>
        <begin position="750"/>
        <end position="778"/>
    </location>
</feature>
<feature type="region of interest" description="Disordered" evidence="10">
    <location>
        <begin position="1544"/>
        <end position="1582"/>
    </location>
</feature>
<feature type="compositionally biased region" description="Low complexity" evidence="10">
    <location>
        <begin position="18"/>
        <end position="27"/>
    </location>
</feature>
<protein>
    <recommendedName>
        <fullName evidence="16">Pkinase-domain-containing protein</fullName>
    </recommendedName>
</protein>
<feature type="compositionally biased region" description="Polar residues" evidence="10">
    <location>
        <begin position="104"/>
        <end position="117"/>
    </location>
</feature>
<proteinExistence type="inferred from homology"/>
<dbReference type="PROSITE" id="PS00479">
    <property type="entry name" value="ZF_DAG_PE_1"/>
    <property type="match status" value="1"/>
</dbReference>
<feature type="region of interest" description="Disordered" evidence="10">
    <location>
        <begin position="808"/>
        <end position="848"/>
    </location>
</feature>
<feature type="compositionally biased region" description="Low complexity" evidence="10">
    <location>
        <begin position="279"/>
        <end position="294"/>
    </location>
</feature>
<feature type="binding site" evidence="9">
    <location>
        <position position="1151"/>
    </location>
    <ligand>
        <name>ATP</name>
        <dbReference type="ChEBI" id="CHEBI:30616"/>
    </ligand>
</feature>
<comment type="similarity">
    <text evidence="1">Belongs to the protein kinase superfamily. STE Ser/Thr protein kinase family. MAP kinase kinase kinase subfamily.</text>
</comment>
<evidence type="ECO:0000256" key="5">
    <source>
        <dbReference type="ARBA" id="ARBA00022741"/>
    </source>
</evidence>
<organism evidence="14 15">
    <name type="scientific">Acaromyces ingoldii</name>
    <dbReference type="NCBI Taxonomy" id="215250"/>
    <lineage>
        <taxon>Eukaryota</taxon>
        <taxon>Fungi</taxon>
        <taxon>Dikarya</taxon>
        <taxon>Basidiomycota</taxon>
        <taxon>Ustilaginomycotina</taxon>
        <taxon>Exobasidiomycetes</taxon>
        <taxon>Exobasidiales</taxon>
        <taxon>Cryptobasidiaceae</taxon>
        <taxon>Acaromyces</taxon>
    </lineage>
</organism>
<dbReference type="STRING" id="215250.A0A316YGE8"/>
<evidence type="ECO:0000313" key="14">
    <source>
        <dbReference type="EMBL" id="PWN88186.1"/>
    </source>
</evidence>
<evidence type="ECO:0000256" key="6">
    <source>
        <dbReference type="ARBA" id="ARBA00022777"/>
    </source>
</evidence>
<keyword evidence="5 9" id="KW-0547">Nucleotide-binding</keyword>
<dbReference type="InterPro" id="IPR000719">
    <property type="entry name" value="Prot_kinase_dom"/>
</dbReference>
<feature type="domain" description="Phorbol-ester/DAG-type" evidence="13">
    <location>
        <begin position="1622"/>
        <end position="1669"/>
    </location>
</feature>
<name>A0A316YGE8_9BASI</name>
<dbReference type="SMART" id="SM00109">
    <property type="entry name" value="C1"/>
    <property type="match status" value="1"/>
</dbReference>
<feature type="compositionally biased region" description="Basic and acidic residues" evidence="10">
    <location>
        <begin position="576"/>
        <end position="593"/>
    </location>
</feature>
<dbReference type="Pfam" id="PF00069">
    <property type="entry name" value="Pkinase"/>
    <property type="match status" value="1"/>
</dbReference>
<dbReference type="PANTHER" id="PTHR11584">
    <property type="entry name" value="SERINE/THREONINE PROTEIN KINASE"/>
    <property type="match status" value="1"/>
</dbReference>
<dbReference type="GO" id="GO:0005524">
    <property type="term" value="F:ATP binding"/>
    <property type="evidence" value="ECO:0007669"/>
    <property type="project" value="UniProtKB-UniRule"/>
</dbReference>
<dbReference type="GO" id="GO:0004674">
    <property type="term" value="F:protein serine/threonine kinase activity"/>
    <property type="evidence" value="ECO:0007669"/>
    <property type="project" value="UniProtKB-KW"/>
</dbReference>
<dbReference type="GO" id="GO:0046872">
    <property type="term" value="F:metal ion binding"/>
    <property type="evidence" value="ECO:0007669"/>
    <property type="project" value="UniProtKB-KW"/>
</dbReference>
<feature type="compositionally biased region" description="Basic and acidic residues" evidence="10">
    <location>
        <begin position="719"/>
        <end position="732"/>
    </location>
</feature>
<keyword evidence="7" id="KW-0862">Zinc</keyword>
<dbReference type="GeneID" id="37041993"/>
<dbReference type="SMART" id="SM00220">
    <property type="entry name" value="S_TKc"/>
    <property type="match status" value="1"/>
</dbReference>
<feature type="compositionally biased region" description="Basic and acidic residues" evidence="10">
    <location>
        <begin position="194"/>
        <end position="215"/>
    </location>
</feature>
<dbReference type="InterPro" id="IPR001715">
    <property type="entry name" value="CH_dom"/>
</dbReference>
<keyword evidence="2" id="KW-0723">Serine/threonine-protein kinase</keyword>
<dbReference type="InterPro" id="IPR036872">
    <property type="entry name" value="CH_dom_sf"/>
</dbReference>
<dbReference type="Gene3D" id="3.30.60.20">
    <property type="match status" value="1"/>
</dbReference>
<keyword evidence="8 9" id="KW-0067">ATP-binding</keyword>
<evidence type="ECO:0008006" key="16">
    <source>
        <dbReference type="Google" id="ProtNLM"/>
    </source>
</evidence>
<feature type="domain" description="Protein kinase" evidence="11">
    <location>
        <begin position="1122"/>
        <end position="1374"/>
    </location>
</feature>
<dbReference type="PROSITE" id="PS50021">
    <property type="entry name" value="CH"/>
    <property type="match status" value="1"/>
</dbReference>
<dbReference type="CDD" id="cd06627">
    <property type="entry name" value="STKc_Cdc7_like"/>
    <property type="match status" value="1"/>
</dbReference>
<dbReference type="SUPFAM" id="SSF47576">
    <property type="entry name" value="Calponin-homology domain, CH-domain"/>
    <property type="match status" value="1"/>
</dbReference>
<feature type="compositionally biased region" description="Polar residues" evidence="10">
    <location>
        <begin position="1813"/>
        <end position="1845"/>
    </location>
</feature>
<dbReference type="PANTHER" id="PTHR11584:SF369">
    <property type="entry name" value="MITOGEN-ACTIVATED PROTEIN KINASE KINASE KINASE 19-RELATED"/>
    <property type="match status" value="1"/>
</dbReference>
<dbReference type="InterPro" id="IPR011009">
    <property type="entry name" value="Kinase-like_dom_sf"/>
</dbReference>
<dbReference type="PROSITE" id="PS00108">
    <property type="entry name" value="PROTEIN_KINASE_ST"/>
    <property type="match status" value="1"/>
</dbReference>
<feature type="region of interest" description="Disordered" evidence="10">
    <location>
        <begin position="992"/>
        <end position="1019"/>
    </location>
</feature>
<feature type="region of interest" description="Disordered" evidence="10">
    <location>
        <begin position="1043"/>
        <end position="1063"/>
    </location>
</feature>
<feature type="compositionally biased region" description="Polar residues" evidence="10">
    <location>
        <begin position="1781"/>
        <end position="1792"/>
    </location>
</feature>
<feature type="compositionally biased region" description="Acidic residues" evidence="10">
    <location>
        <begin position="1924"/>
        <end position="1933"/>
    </location>
</feature>
<dbReference type="RefSeq" id="XP_025375384.1">
    <property type="nucleotide sequence ID" value="XM_025520077.1"/>
</dbReference>
<feature type="compositionally biased region" description="Basic and acidic residues" evidence="10">
    <location>
        <begin position="136"/>
        <end position="145"/>
    </location>
</feature>
<evidence type="ECO:0000256" key="9">
    <source>
        <dbReference type="PROSITE-ProRule" id="PRU10141"/>
    </source>
</evidence>
<feature type="region of interest" description="Disordered" evidence="10">
    <location>
        <begin position="860"/>
        <end position="897"/>
    </location>
</feature>
<feature type="region of interest" description="Disordered" evidence="10">
    <location>
        <begin position="235"/>
        <end position="373"/>
    </location>
</feature>
<keyword evidence="4" id="KW-0479">Metal-binding</keyword>
<evidence type="ECO:0000259" key="13">
    <source>
        <dbReference type="PROSITE" id="PS50081"/>
    </source>
</evidence>
<feature type="compositionally biased region" description="Low complexity" evidence="10">
    <location>
        <begin position="1852"/>
        <end position="1878"/>
    </location>
</feature>
<feature type="region of interest" description="Disordered" evidence="10">
    <location>
        <begin position="662"/>
        <end position="732"/>
    </location>
</feature>
<dbReference type="InterPro" id="IPR046349">
    <property type="entry name" value="C1-like_sf"/>
</dbReference>
<feature type="compositionally biased region" description="Low complexity" evidence="10">
    <location>
        <begin position="85"/>
        <end position="102"/>
    </location>
</feature>
<dbReference type="SUPFAM" id="SSF57889">
    <property type="entry name" value="Cysteine-rich domain"/>
    <property type="match status" value="1"/>
</dbReference>
<evidence type="ECO:0000256" key="2">
    <source>
        <dbReference type="ARBA" id="ARBA00022527"/>
    </source>
</evidence>
<keyword evidence="3" id="KW-0808">Transferase</keyword>
<dbReference type="SUPFAM" id="SSF56112">
    <property type="entry name" value="Protein kinase-like (PK-like)"/>
    <property type="match status" value="1"/>
</dbReference>
<dbReference type="EMBL" id="KZ819638">
    <property type="protein sequence ID" value="PWN88186.1"/>
    <property type="molecule type" value="Genomic_DNA"/>
</dbReference>
<dbReference type="InterPro" id="IPR008271">
    <property type="entry name" value="Ser/Thr_kinase_AS"/>
</dbReference>
<feature type="compositionally biased region" description="Polar residues" evidence="10">
    <location>
        <begin position="808"/>
        <end position="839"/>
    </location>
</feature>
<feature type="region of interest" description="Disordered" evidence="10">
    <location>
        <begin position="1083"/>
        <end position="1107"/>
    </location>
</feature>
<evidence type="ECO:0000256" key="4">
    <source>
        <dbReference type="ARBA" id="ARBA00022723"/>
    </source>
</evidence>
<keyword evidence="6" id="KW-0418">Kinase</keyword>
<feature type="region of interest" description="Disordered" evidence="10">
    <location>
        <begin position="570"/>
        <end position="646"/>
    </location>
</feature>
<feature type="region of interest" description="Disordered" evidence="10">
    <location>
        <begin position="1"/>
        <end position="220"/>
    </location>
</feature>
<feature type="region of interest" description="Disordered" evidence="10">
    <location>
        <begin position="1703"/>
        <end position="1912"/>
    </location>
</feature>
<dbReference type="InParanoid" id="A0A316YGE8"/>
<evidence type="ECO:0000256" key="1">
    <source>
        <dbReference type="ARBA" id="ARBA00006529"/>
    </source>
</evidence>